<reference evidence="1 2" key="1">
    <citation type="submission" date="2017-06" db="EMBL/GenBank/DDBJ databases">
        <title>Herbaspirillum phytohormonus sp. nov., isolated from the root nodule of Robinia pseudoacacia in lead-zinc mine.</title>
        <authorList>
            <person name="Fan M."/>
            <person name="Lin Y."/>
        </authorList>
    </citation>
    <scope>NUCLEOTIDE SEQUENCE [LARGE SCALE GENOMIC DNA]</scope>
    <source>
        <strain evidence="1 2">HZ10</strain>
    </source>
</reference>
<dbReference type="RefSeq" id="WP_088749732.1">
    <property type="nucleotide sequence ID" value="NZ_NJGU01000001.1"/>
</dbReference>
<organism evidence="1 2">
    <name type="scientific">Herbaspirillum robiniae</name>
    <dbReference type="NCBI Taxonomy" id="2014887"/>
    <lineage>
        <taxon>Bacteria</taxon>
        <taxon>Pseudomonadati</taxon>
        <taxon>Pseudomonadota</taxon>
        <taxon>Betaproteobacteria</taxon>
        <taxon>Burkholderiales</taxon>
        <taxon>Oxalobacteraceae</taxon>
        <taxon>Herbaspirillum</taxon>
    </lineage>
</organism>
<protein>
    <recommendedName>
        <fullName evidence="3">Transposase</fullName>
    </recommendedName>
</protein>
<evidence type="ECO:0000313" key="1">
    <source>
        <dbReference type="EMBL" id="OWY30595.1"/>
    </source>
</evidence>
<dbReference type="Proteomes" id="UP000197596">
    <property type="component" value="Unassembled WGS sequence"/>
</dbReference>
<sequence>MTKEHETIKTAYGLVDNDALKKLQQEFDTSALLTIVDELDKVIDLLRSEDGLRDELLRLHGMAHTVLNGAGLSVPTGEDSLPEMVFDTISCVQRIVGVMRGWQRSIEPLEALAPKD</sequence>
<dbReference type="AlphaFoldDB" id="A0A246WU44"/>
<name>A0A246WU44_9BURK</name>
<proteinExistence type="predicted"/>
<gene>
    <name evidence="1" type="ORF">CEJ42_00455</name>
</gene>
<dbReference type="InterPro" id="IPR049837">
    <property type="entry name" value="TnpC_reg-like"/>
</dbReference>
<evidence type="ECO:0000313" key="2">
    <source>
        <dbReference type="Proteomes" id="UP000197596"/>
    </source>
</evidence>
<comment type="caution">
    <text evidence="1">The sequence shown here is derived from an EMBL/GenBank/DDBJ whole genome shotgun (WGS) entry which is preliminary data.</text>
</comment>
<dbReference type="EMBL" id="NJGU01000001">
    <property type="protein sequence ID" value="OWY30595.1"/>
    <property type="molecule type" value="Genomic_DNA"/>
</dbReference>
<dbReference type="NCBIfam" id="NF041282">
    <property type="entry name" value="TnpC_regulator"/>
    <property type="match status" value="1"/>
</dbReference>
<evidence type="ECO:0008006" key="3">
    <source>
        <dbReference type="Google" id="ProtNLM"/>
    </source>
</evidence>
<accession>A0A246WU44</accession>